<dbReference type="RefSeq" id="WP_420904769.1">
    <property type="nucleotide sequence ID" value="NZ_BAAFGK010000004.1"/>
</dbReference>
<dbReference type="InterPro" id="IPR025713">
    <property type="entry name" value="MotB-like_N_dom"/>
</dbReference>
<name>A0ABQ0C843_9PROT</name>
<keyword evidence="3" id="KW-1003">Cell membrane</keyword>
<evidence type="ECO:0000256" key="8">
    <source>
        <dbReference type="SAM" id="Phobius"/>
    </source>
</evidence>
<dbReference type="PANTHER" id="PTHR30329">
    <property type="entry name" value="STATOR ELEMENT OF FLAGELLAR MOTOR COMPLEX"/>
    <property type="match status" value="1"/>
</dbReference>
<keyword evidence="4 8" id="KW-0812">Transmembrane</keyword>
<dbReference type="Pfam" id="PF13677">
    <property type="entry name" value="MotB_plug"/>
    <property type="match status" value="1"/>
</dbReference>
<dbReference type="Proteomes" id="UP001628193">
    <property type="component" value="Unassembled WGS sequence"/>
</dbReference>
<keyword evidence="11" id="KW-1185">Reference proteome</keyword>
<keyword evidence="5 8" id="KW-1133">Transmembrane helix</keyword>
<dbReference type="PROSITE" id="PS51123">
    <property type="entry name" value="OMPA_2"/>
    <property type="match status" value="1"/>
</dbReference>
<dbReference type="SUPFAM" id="SSF103088">
    <property type="entry name" value="OmpA-like"/>
    <property type="match status" value="1"/>
</dbReference>
<evidence type="ECO:0000256" key="4">
    <source>
        <dbReference type="ARBA" id="ARBA00022692"/>
    </source>
</evidence>
<dbReference type="InterPro" id="IPR050330">
    <property type="entry name" value="Bact_OuterMem_StrucFunc"/>
</dbReference>
<dbReference type="EMBL" id="BAAFGK010000004">
    <property type="protein sequence ID" value="GAB0057060.1"/>
    <property type="molecule type" value="Genomic_DNA"/>
</dbReference>
<reference evidence="10 11" key="2">
    <citation type="submission" date="2024-09" db="EMBL/GenBank/DDBJ databases">
        <title>Draft genome sequence of Candidatus Magnetaquicoccaceae bacterium FCR-1.</title>
        <authorList>
            <person name="Shimoshige H."/>
            <person name="Shimamura S."/>
            <person name="Taoka A."/>
            <person name="Kobayashi H."/>
            <person name="Maekawa T."/>
        </authorList>
    </citation>
    <scope>NUCLEOTIDE SEQUENCE [LARGE SCALE GENOMIC DNA]</scope>
    <source>
        <strain evidence="10 11">FCR-1</strain>
    </source>
</reference>
<organism evidence="10 11">
    <name type="scientific">Candidatus Magnetaquiglobus chichijimensis</name>
    <dbReference type="NCBI Taxonomy" id="3141448"/>
    <lineage>
        <taxon>Bacteria</taxon>
        <taxon>Pseudomonadati</taxon>
        <taxon>Pseudomonadota</taxon>
        <taxon>Magnetococcia</taxon>
        <taxon>Magnetococcales</taxon>
        <taxon>Candidatus Magnetaquicoccaceae</taxon>
        <taxon>Candidatus Magnetaquiglobus</taxon>
    </lineage>
</organism>
<reference evidence="10 11" key="1">
    <citation type="submission" date="2024-05" db="EMBL/GenBank/DDBJ databases">
        <authorList>
            <consortium name="Candidatus Magnetaquicoccaceae bacterium FCR-1 genome sequencing consortium"/>
            <person name="Shimoshige H."/>
            <person name="Shimamura S."/>
            <person name="Taoka A."/>
            <person name="Kobayashi H."/>
            <person name="Maekawa T."/>
        </authorList>
    </citation>
    <scope>NUCLEOTIDE SEQUENCE [LARGE SCALE GENOMIC DNA]</scope>
    <source>
        <strain evidence="10 11">FCR-1</strain>
    </source>
</reference>
<evidence type="ECO:0000313" key="10">
    <source>
        <dbReference type="EMBL" id="GAB0057060.1"/>
    </source>
</evidence>
<evidence type="ECO:0000256" key="1">
    <source>
        <dbReference type="ARBA" id="ARBA00004162"/>
    </source>
</evidence>
<evidence type="ECO:0000256" key="2">
    <source>
        <dbReference type="ARBA" id="ARBA00008914"/>
    </source>
</evidence>
<dbReference type="Pfam" id="PF00691">
    <property type="entry name" value="OmpA"/>
    <property type="match status" value="1"/>
</dbReference>
<dbReference type="CDD" id="cd07185">
    <property type="entry name" value="OmpA_C-like"/>
    <property type="match status" value="1"/>
</dbReference>
<evidence type="ECO:0000256" key="3">
    <source>
        <dbReference type="ARBA" id="ARBA00022475"/>
    </source>
</evidence>
<keyword evidence="6 7" id="KW-0472">Membrane</keyword>
<evidence type="ECO:0000313" key="11">
    <source>
        <dbReference type="Proteomes" id="UP001628193"/>
    </source>
</evidence>
<dbReference type="InterPro" id="IPR036737">
    <property type="entry name" value="OmpA-like_sf"/>
</dbReference>
<comment type="subcellular location">
    <subcellularLocation>
        <location evidence="1">Cell membrane</location>
        <topology evidence="1">Single-pass membrane protein</topology>
    </subcellularLocation>
</comment>
<dbReference type="PANTHER" id="PTHR30329:SF21">
    <property type="entry name" value="LIPOPROTEIN YIAD-RELATED"/>
    <property type="match status" value="1"/>
</dbReference>
<proteinExistence type="inferred from homology"/>
<evidence type="ECO:0000256" key="7">
    <source>
        <dbReference type="PROSITE-ProRule" id="PRU00473"/>
    </source>
</evidence>
<feature type="domain" description="OmpA-like" evidence="9">
    <location>
        <begin position="84"/>
        <end position="210"/>
    </location>
</feature>
<evidence type="ECO:0000259" key="9">
    <source>
        <dbReference type="PROSITE" id="PS51123"/>
    </source>
</evidence>
<feature type="transmembrane region" description="Helical" evidence="8">
    <location>
        <begin position="28"/>
        <end position="48"/>
    </location>
</feature>
<gene>
    <name evidence="10" type="ORF">SIID45300_01381</name>
</gene>
<comment type="similarity">
    <text evidence="2">Belongs to the MotB family.</text>
</comment>
<dbReference type="Gene3D" id="3.30.1330.60">
    <property type="entry name" value="OmpA-like domain"/>
    <property type="match status" value="1"/>
</dbReference>
<evidence type="ECO:0000256" key="6">
    <source>
        <dbReference type="ARBA" id="ARBA00023136"/>
    </source>
</evidence>
<protein>
    <recommendedName>
        <fullName evidence="9">OmpA-like domain-containing protein</fullName>
    </recommendedName>
</protein>
<evidence type="ECO:0000256" key="5">
    <source>
        <dbReference type="ARBA" id="ARBA00022989"/>
    </source>
</evidence>
<dbReference type="InterPro" id="IPR006665">
    <property type="entry name" value="OmpA-like"/>
</dbReference>
<accession>A0ABQ0C843</accession>
<comment type="caution">
    <text evidence="10">The sequence shown here is derived from an EMBL/GenBank/DDBJ whole genome shotgun (WGS) entry which is preliminary data.</text>
</comment>
<sequence>MMVSIRQGRRSGVDEGPGNPFWISYADLMTALVMLFLVVMSISMVAIASRPMVEKRQRAGDIRMILTQLDLMAEEAGLDLRVNHEDHSINFGDKARFAFNSYQLTPEAVETLRAFVPVLLEARAGAEGEQWMERVHIEGYTDAAGSYLYNVDLSLKRAQSVLCALLSVDLPPEKLRRLQELLIIDGASVTAIKSSPEESRRVEMRLEFRRVGDASSVKRPPDLPMGRCALAVEEGKKGGAKPTAGEVGRLPAWLDLFREQLLEP</sequence>